<dbReference type="EMBL" id="QFZK01000007">
    <property type="protein sequence ID" value="RFO96579.1"/>
    <property type="molecule type" value="Genomic_DNA"/>
</dbReference>
<dbReference type="GO" id="GO:0005886">
    <property type="term" value="C:plasma membrane"/>
    <property type="evidence" value="ECO:0007669"/>
    <property type="project" value="UniProtKB-SubCell"/>
</dbReference>
<evidence type="ECO:0000256" key="8">
    <source>
        <dbReference type="SAM" id="Phobius"/>
    </source>
</evidence>
<evidence type="ECO:0000313" key="10">
    <source>
        <dbReference type="Proteomes" id="UP000260665"/>
    </source>
</evidence>
<keyword evidence="6 8" id="KW-1133">Transmembrane helix</keyword>
<evidence type="ECO:0000256" key="7">
    <source>
        <dbReference type="ARBA" id="ARBA00023136"/>
    </source>
</evidence>
<evidence type="ECO:0000256" key="5">
    <source>
        <dbReference type="ARBA" id="ARBA00022692"/>
    </source>
</evidence>
<feature type="transmembrane region" description="Helical" evidence="8">
    <location>
        <begin position="194"/>
        <end position="212"/>
    </location>
</feature>
<feature type="transmembrane region" description="Helical" evidence="8">
    <location>
        <begin position="75"/>
        <end position="94"/>
    </location>
</feature>
<dbReference type="Proteomes" id="UP000260665">
    <property type="component" value="Unassembled WGS sequence"/>
</dbReference>
<feature type="transmembrane region" description="Helical" evidence="8">
    <location>
        <begin position="20"/>
        <end position="39"/>
    </location>
</feature>
<evidence type="ECO:0000256" key="3">
    <source>
        <dbReference type="ARBA" id="ARBA00022448"/>
    </source>
</evidence>
<feature type="transmembrane region" description="Helical" evidence="8">
    <location>
        <begin position="218"/>
        <end position="238"/>
    </location>
</feature>
<sequence length="245" mass="25859">MASLRALVRHPEFRHGFAEMAAIAPGIAAWGLMTGVAMVKSGMGTVEALFMALTVFAGSAQLAAIPLMLGGAPVWVILATAFCVNLRFVVFSAHMRPFVMHLPMRLRWLAGYLTGDLTYVLFIKHHPTPAPDEAGRLAQVAYLAGNGSINWFAWTSSSLLGVVLANWIPTAWGLGFAGILALVGMTCSLVTSRLRWVAAGVAACAGVAAFALPMKLNILVAIAAAVSLCLMLEGTPCARAKAQEH</sequence>
<gene>
    <name evidence="9" type="ORF">DIC66_13160</name>
</gene>
<keyword evidence="4" id="KW-1003">Cell membrane</keyword>
<dbReference type="PANTHER" id="PTHR34979:SF1">
    <property type="entry name" value="INNER MEMBRANE PROTEIN YGAZ"/>
    <property type="match status" value="1"/>
</dbReference>
<feature type="transmembrane region" description="Helical" evidence="8">
    <location>
        <begin position="159"/>
        <end position="182"/>
    </location>
</feature>
<feature type="transmembrane region" description="Helical" evidence="8">
    <location>
        <begin position="48"/>
        <end position="69"/>
    </location>
</feature>
<comment type="caution">
    <text evidence="9">The sequence shown here is derived from an EMBL/GenBank/DDBJ whole genome shotgun (WGS) entry which is preliminary data.</text>
</comment>
<keyword evidence="10" id="KW-1185">Reference proteome</keyword>
<organism evidence="9 10">
    <name type="scientific">Rhodoferax lacus</name>
    <dbReference type="NCBI Taxonomy" id="2184758"/>
    <lineage>
        <taxon>Bacteria</taxon>
        <taxon>Pseudomonadati</taxon>
        <taxon>Pseudomonadota</taxon>
        <taxon>Betaproteobacteria</taxon>
        <taxon>Burkholderiales</taxon>
        <taxon>Comamonadaceae</taxon>
        <taxon>Rhodoferax</taxon>
    </lineage>
</organism>
<proteinExistence type="inferred from homology"/>
<evidence type="ECO:0000313" key="9">
    <source>
        <dbReference type="EMBL" id="RFO96579.1"/>
    </source>
</evidence>
<dbReference type="AlphaFoldDB" id="A0A3E1RB46"/>
<comment type="subcellular location">
    <subcellularLocation>
        <location evidence="1">Cell membrane</location>
        <topology evidence="1">Multi-pass membrane protein</topology>
    </subcellularLocation>
</comment>
<comment type="similarity">
    <text evidence="2">Belongs to the AzlC family.</text>
</comment>
<evidence type="ECO:0000256" key="1">
    <source>
        <dbReference type="ARBA" id="ARBA00004651"/>
    </source>
</evidence>
<name>A0A3E1RB46_9BURK</name>
<accession>A0A3E1RB46</accession>
<dbReference type="Pfam" id="PF03591">
    <property type="entry name" value="AzlC"/>
    <property type="match status" value="1"/>
</dbReference>
<dbReference type="OrthoDB" id="9179311at2"/>
<dbReference type="PANTHER" id="PTHR34979">
    <property type="entry name" value="INNER MEMBRANE PROTEIN YGAZ"/>
    <property type="match status" value="1"/>
</dbReference>
<evidence type="ECO:0000256" key="6">
    <source>
        <dbReference type="ARBA" id="ARBA00022989"/>
    </source>
</evidence>
<feature type="transmembrane region" description="Helical" evidence="8">
    <location>
        <begin position="106"/>
        <end position="123"/>
    </location>
</feature>
<evidence type="ECO:0000256" key="2">
    <source>
        <dbReference type="ARBA" id="ARBA00010735"/>
    </source>
</evidence>
<dbReference type="InterPro" id="IPR011606">
    <property type="entry name" value="Brnchd-chn_aa_trnsp_permease"/>
</dbReference>
<protein>
    <submittedName>
        <fullName evidence="9">Branched-chain amino acid ABC transporter permease</fullName>
    </submittedName>
</protein>
<dbReference type="RefSeq" id="WP_117177903.1">
    <property type="nucleotide sequence ID" value="NZ_QFZK01000007.1"/>
</dbReference>
<evidence type="ECO:0000256" key="4">
    <source>
        <dbReference type="ARBA" id="ARBA00022475"/>
    </source>
</evidence>
<keyword evidence="5 8" id="KW-0812">Transmembrane</keyword>
<keyword evidence="3" id="KW-0813">Transport</keyword>
<reference evidence="9 10" key="1">
    <citation type="submission" date="2018-05" db="EMBL/GenBank/DDBJ databases">
        <title>Rhodoferax soyangensis sp.nov., isolated from an oligotrophic freshwater lake.</title>
        <authorList>
            <person name="Park M."/>
        </authorList>
    </citation>
    <scope>NUCLEOTIDE SEQUENCE [LARGE SCALE GENOMIC DNA]</scope>
    <source>
        <strain evidence="9 10">IMCC26218</strain>
    </source>
</reference>
<keyword evidence="7 8" id="KW-0472">Membrane</keyword>
<dbReference type="GO" id="GO:1903785">
    <property type="term" value="P:L-valine transmembrane transport"/>
    <property type="evidence" value="ECO:0007669"/>
    <property type="project" value="TreeGrafter"/>
</dbReference>